<name>A0A6J3MA81_9PEZI</name>
<dbReference type="CDD" id="cd00586">
    <property type="entry name" value="4HBT"/>
    <property type="match status" value="1"/>
</dbReference>
<evidence type="ECO:0000313" key="2">
    <source>
        <dbReference type="RefSeq" id="XP_033461972.1"/>
    </source>
</evidence>
<reference evidence="2" key="3">
    <citation type="submission" date="2025-08" db="UniProtKB">
        <authorList>
            <consortium name="RefSeq"/>
        </authorList>
    </citation>
    <scope>IDENTIFICATION</scope>
    <source>
        <strain evidence="2">CBS 342.82</strain>
    </source>
</reference>
<protein>
    <recommendedName>
        <fullName evidence="3">Thioesterase/thiol ester dehydrase-isomerase</fullName>
    </recommendedName>
</protein>
<dbReference type="PANTHER" id="PTHR31793">
    <property type="entry name" value="4-HYDROXYBENZOYL-COA THIOESTERASE FAMILY MEMBER"/>
    <property type="match status" value="1"/>
</dbReference>
<proteinExistence type="predicted"/>
<dbReference type="OrthoDB" id="5538558at2759"/>
<organism evidence="2">
    <name type="scientific">Dissoconium aciculare CBS 342.82</name>
    <dbReference type="NCBI Taxonomy" id="1314786"/>
    <lineage>
        <taxon>Eukaryota</taxon>
        <taxon>Fungi</taxon>
        <taxon>Dikarya</taxon>
        <taxon>Ascomycota</taxon>
        <taxon>Pezizomycotina</taxon>
        <taxon>Dothideomycetes</taxon>
        <taxon>Dothideomycetidae</taxon>
        <taxon>Mycosphaerellales</taxon>
        <taxon>Dissoconiaceae</taxon>
        <taxon>Dissoconium</taxon>
    </lineage>
</organism>
<dbReference type="InterPro" id="IPR029069">
    <property type="entry name" value="HotDog_dom_sf"/>
</dbReference>
<dbReference type="SUPFAM" id="SSF54637">
    <property type="entry name" value="Thioesterase/thiol ester dehydrase-isomerase"/>
    <property type="match status" value="1"/>
</dbReference>
<dbReference type="Pfam" id="PF13279">
    <property type="entry name" value="4HBT_2"/>
    <property type="match status" value="1"/>
</dbReference>
<dbReference type="Proteomes" id="UP000504637">
    <property type="component" value="Unplaced"/>
</dbReference>
<evidence type="ECO:0000313" key="1">
    <source>
        <dbReference type="Proteomes" id="UP000504637"/>
    </source>
</evidence>
<reference evidence="2" key="2">
    <citation type="submission" date="2020-04" db="EMBL/GenBank/DDBJ databases">
        <authorList>
            <consortium name="NCBI Genome Project"/>
        </authorList>
    </citation>
    <scope>NUCLEOTIDE SEQUENCE</scope>
    <source>
        <strain evidence="2">CBS 342.82</strain>
    </source>
</reference>
<dbReference type="GO" id="GO:0047617">
    <property type="term" value="F:fatty acyl-CoA hydrolase activity"/>
    <property type="evidence" value="ECO:0007669"/>
    <property type="project" value="TreeGrafter"/>
</dbReference>
<reference evidence="2" key="1">
    <citation type="submission" date="2020-01" db="EMBL/GenBank/DDBJ databases">
        <authorList>
            <consortium name="DOE Joint Genome Institute"/>
            <person name="Haridas S."/>
            <person name="Albert R."/>
            <person name="Binder M."/>
            <person name="Bloem J."/>
            <person name="Labutti K."/>
            <person name="Salamov A."/>
            <person name="Andreopoulos B."/>
            <person name="Baker S.E."/>
            <person name="Barry K."/>
            <person name="Bills G."/>
            <person name="Bluhm B.H."/>
            <person name="Cannon C."/>
            <person name="Castanera R."/>
            <person name="Culley D.E."/>
            <person name="Daum C."/>
            <person name="Ezra D."/>
            <person name="Gonzalez J.B."/>
            <person name="Henrissat B."/>
            <person name="Kuo A."/>
            <person name="Liang C."/>
            <person name="Lipzen A."/>
            <person name="Lutzoni F."/>
            <person name="Magnuson J."/>
            <person name="Mondo S."/>
            <person name="Nolan M."/>
            <person name="Ohm R."/>
            <person name="Pangilinan J."/>
            <person name="Park H.-J."/>
            <person name="Ramirez L."/>
            <person name="Alfaro M."/>
            <person name="Sun H."/>
            <person name="Tritt A."/>
            <person name="Yoshinaga Y."/>
            <person name="Zwiers L.-H."/>
            <person name="Turgeon B.G."/>
            <person name="Goodwin S.B."/>
            <person name="Spatafora J.W."/>
            <person name="Crous P.W."/>
            <person name="Grigoriev I.V."/>
        </authorList>
    </citation>
    <scope>NUCLEOTIDE SEQUENCE</scope>
    <source>
        <strain evidence="2">CBS 342.82</strain>
    </source>
</reference>
<evidence type="ECO:0008006" key="3">
    <source>
        <dbReference type="Google" id="ProtNLM"/>
    </source>
</evidence>
<accession>A0A6J3MA81</accession>
<gene>
    <name evidence="2" type="ORF">K489DRAFT_387090</name>
</gene>
<dbReference type="PANTHER" id="PTHR31793:SF39">
    <property type="entry name" value="THIOESTERASE_THIOL ESTER DEHYDRASE-ISOMERASE"/>
    <property type="match status" value="1"/>
</dbReference>
<dbReference type="RefSeq" id="XP_033461972.1">
    <property type="nucleotide sequence ID" value="XM_033606288.1"/>
</dbReference>
<dbReference type="Gene3D" id="3.10.129.10">
    <property type="entry name" value="Hotdog Thioesterase"/>
    <property type="match status" value="1"/>
</dbReference>
<keyword evidence="1" id="KW-1185">Reference proteome</keyword>
<dbReference type="AlphaFoldDB" id="A0A6J3MA81"/>
<dbReference type="InterPro" id="IPR050563">
    <property type="entry name" value="4-hydroxybenzoyl-CoA_TE"/>
</dbReference>
<sequence length="283" mass="32346">MVSPIITRSDSIQRTALCAFLSTATPSSQKQGKQKPPSTASLSPRWLSDVKQRIGHCLMWGLQPAQIDEAGQILHEIAQDWRELVAGSEGFLTDRTRRGLFRQEVVWGEMDSMAHVNNCTINRYAESSRVNWAKNYGRFIDPANKVAWENLVTPRGYGLILKKITTEFKFPMTYPDHVSVYHRLGAEPTAGSDTFIFHAIILSELHQRPAARCVEENVLYDYRLARKTPLQPFMLDVLRETWKLQEAAKLEFSERVNQLLARVRRLEKDSWDRPDAAESFGPS</sequence>
<dbReference type="GeneID" id="54364088"/>